<protein>
    <submittedName>
        <fullName evidence="3">Glycosyltransferase</fullName>
    </submittedName>
</protein>
<evidence type="ECO:0000256" key="2">
    <source>
        <dbReference type="ARBA" id="ARBA00022679"/>
    </source>
</evidence>
<dbReference type="CDD" id="cd03784">
    <property type="entry name" value="GT1_Gtf-like"/>
    <property type="match status" value="1"/>
</dbReference>
<evidence type="ECO:0000256" key="1">
    <source>
        <dbReference type="ARBA" id="ARBA00022676"/>
    </source>
</evidence>
<keyword evidence="2 3" id="KW-0808">Transferase</keyword>
<dbReference type="OrthoDB" id="2123474at2759"/>
<dbReference type="STRING" id="1754190.A0A1Y1ZD07"/>
<dbReference type="InterPro" id="IPR050271">
    <property type="entry name" value="UDP-glycosyltransferase"/>
</dbReference>
<sequence length="372" mass="42743">MKILMINLPFFGHTNPTLPLTEKLIQRGHTVVYINAEQFREAIEKTGAKFIPYKDYPTNPSEKEKKKLCFMAAYHTALSMTETFDLLIYEMFFYPGIEIAKRKHIPCVRQFSQSAWSDETFKDTTFIFKMSAKLIDIQVLPKSKTEKLGFENHCLIDGILKSKPELNIVYVPDSFQNKRESFDETYLFIVPKPEIQKSDIVIPYEKMKHPIIYISLGSIISNKNFCMKCIKSFGDTEFSVILNIAKVPIESLGKIPENVYVYNYVPQIEVLTHTDVFLTHCGMNSVNEALWYGVPMVAMPIINDQLENGKRIEALGIGKKIRAVMNSGTNLYKAACEVYANKEMKKKAVEISEKLKKQISMDEVVDRIEQIK</sequence>
<dbReference type="Gene3D" id="3.40.50.2000">
    <property type="entry name" value="Glycogen Phosphorylase B"/>
    <property type="match status" value="2"/>
</dbReference>
<evidence type="ECO:0000313" key="3">
    <source>
        <dbReference type="EMBL" id="ORY08089.1"/>
    </source>
</evidence>
<reference evidence="3 4" key="1">
    <citation type="submission" date="2016-08" db="EMBL/GenBank/DDBJ databases">
        <title>A Parts List for Fungal Cellulosomes Revealed by Comparative Genomics.</title>
        <authorList>
            <consortium name="DOE Joint Genome Institute"/>
            <person name="Haitjema C.H."/>
            <person name="Gilmore S.P."/>
            <person name="Henske J.K."/>
            <person name="Solomon K.V."/>
            <person name="De Groot R."/>
            <person name="Kuo A."/>
            <person name="Mondo S.J."/>
            <person name="Salamov A.A."/>
            <person name="Labutti K."/>
            <person name="Zhao Z."/>
            <person name="Chiniquy J."/>
            <person name="Barry K."/>
            <person name="Brewer H.M."/>
            <person name="Purvine S.O."/>
            <person name="Wright A.T."/>
            <person name="Boxma B."/>
            <person name="Van Alen T."/>
            <person name="Hackstein J.H."/>
            <person name="Baker S.E."/>
            <person name="Grigoriev I.V."/>
            <person name="O'Malley M.A."/>
        </authorList>
    </citation>
    <scope>NUCLEOTIDE SEQUENCE [LARGE SCALE GENOMIC DNA]</scope>
    <source>
        <strain evidence="3 4">G1</strain>
    </source>
</reference>
<dbReference type="Proteomes" id="UP000193920">
    <property type="component" value="Unassembled WGS sequence"/>
</dbReference>
<proteinExistence type="predicted"/>
<dbReference type="FunFam" id="3.40.50.2000:FF:000072">
    <property type="entry name" value="Glycosyl transferase"/>
    <property type="match status" value="1"/>
</dbReference>
<organism evidence="3 4">
    <name type="scientific">Neocallimastix californiae</name>
    <dbReference type="NCBI Taxonomy" id="1754190"/>
    <lineage>
        <taxon>Eukaryota</taxon>
        <taxon>Fungi</taxon>
        <taxon>Fungi incertae sedis</taxon>
        <taxon>Chytridiomycota</taxon>
        <taxon>Chytridiomycota incertae sedis</taxon>
        <taxon>Neocallimastigomycetes</taxon>
        <taxon>Neocallimastigales</taxon>
        <taxon>Neocallimastigaceae</taxon>
        <taxon>Neocallimastix</taxon>
    </lineage>
</organism>
<dbReference type="PANTHER" id="PTHR48043:SF145">
    <property type="entry name" value="FI06409P-RELATED"/>
    <property type="match status" value="1"/>
</dbReference>
<dbReference type="EMBL" id="MCOG01000425">
    <property type="protein sequence ID" value="ORY08089.1"/>
    <property type="molecule type" value="Genomic_DNA"/>
</dbReference>
<name>A0A1Y1ZD07_9FUNG</name>
<dbReference type="AlphaFoldDB" id="A0A1Y1ZD07"/>
<comment type="caution">
    <text evidence="3">The sequence shown here is derived from an EMBL/GenBank/DDBJ whole genome shotgun (WGS) entry which is preliminary data.</text>
</comment>
<evidence type="ECO:0000313" key="4">
    <source>
        <dbReference type="Proteomes" id="UP000193920"/>
    </source>
</evidence>
<accession>A0A1Y1ZD07</accession>
<keyword evidence="1" id="KW-0328">Glycosyltransferase</keyword>
<dbReference type="SUPFAM" id="SSF53756">
    <property type="entry name" value="UDP-Glycosyltransferase/glycogen phosphorylase"/>
    <property type="match status" value="1"/>
</dbReference>
<dbReference type="InterPro" id="IPR002213">
    <property type="entry name" value="UDP_glucos_trans"/>
</dbReference>
<dbReference type="GO" id="GO:0008194">
    <property type="term" value="F:UDP-glycosyltransferase activity"/>
    <property type="evidence" value="ECO:0007669"/>
    <property type="project" value="InterPro"/>
</dbReference>
<dbReference type="PANTHER" id="PTHR48043">
    <property type="entry name" value="EG:EG0003.4 PROTEIN-RELATED"/>
    <property type="match status" value="1"/>
</dbReference>
<keyword evidence="4" id="KW-1185">Reference proteome</keyword>
<gene>
    <name evidence="3" type="ORF">LY90DRAFT_205767</name>
</gene>
<dbReference type="Pfam" id="PF00201">
    <property type="entry name" value="UDPGT"/>
    <property type="match status" value="1"/>
</dbReference>